<keyword evidence="2" id="KW-1185">Reference proteome</keyword>
<sequence>MAEILHRDLASALPRNVYPVSFRCYDRAPIGMITLMPAARAGRIDLETTSRARLVDKIREDALGER</sequence>
<comment type="caution">
    <text evidence="1">The sequence shown here is derived from an EMBL/GenBank/DDBJ whole genome shotgun (WGS) entry which is preliminary data.</text>
</comment>
<evidence type="ECO:0000313" key="2">
    <source>
        <dbReference type="Proteomes" id="UP000014411"/>
    </source>
</evidence>
<gene>
    <name evidence="1" type="ORF">RGCCGE502_23420</name>
</gene>
<accession>S3HAL0</accession>
<dbReference type="STRING" id="990285.RGCCGE502_23420"/>
<reference evidence="1 2" key="1">
    <citation type="journal article" date="2012" name="J. Bacteriol.">
        <title>Genome sequence of Rhizobium grahamii CCGE502, a broad-host-range symbiont with low nodulation competitiveness in Phaseolus vulgaris.</title>
        <authorList>
            <person name="Althabegoiti M.J."/>
            <person name="Lozano L."/>
            <person name="Torres-Tejerizo G."/>
            <person name="Ormeno-Orrillo E."/>
            <person name="Rogel M.A."/>
            <person name="Gonzalez V."/>
            <person name="Martinez-Romero E."/>
        </authorList>
    </citation>
    <scope>NUCLEOTIDE SEQUENCE [LARGE SCALE GENOMIC DNA]</scope>
    <source>
        <strain evidence="1 2">CCGE 502</strain>
    </source>
</reference>
<dbReference type="HOGENOM" id="CLU_2828245_0_0_5"/>
<name>S3HAL0_9HYPH</name>
<dbReference type="Proteomes" id="UP000014411">
    <property type="component" value="Unassembled WGS sequence"/>
</dbReference>
<proteinExistence type="predicted"/>
<organism evidence="1 2">
    <name type="scientific">Rhizobium grahamii CCGE 502</name>
    <dbReference type="NCBI Taxonomy" id="990285"/>
    <lineage>
        <taxon>Bacteria</taxon>
        <taxon>Pseudomonadati</taxon>
        <taxon>Pseudomonadota</taxon>
        <taxon>Alphaproteobacteria</taxon>
        <taxon>Hyphomicrobiales</taxon>
        <taxon>Rhizobiaceae</taxon>
        <taxon>Rhizobium/Agrobacterium group</taxon>
        <taxon>Rhizobium</taxon>
    </lineage>
</organism>
<dbReference type="EMBL" id="AEYE02000029">
    <property type="protein sequence ID" value="EPE95852.1"/>
    <property type="molecule type" value="Genomic_DNA"/>
</dbReference>
<evidence type="ECO:0000313" key="1">
    <source>
        <dbReference type="EMBL" id="EPE95852.1"/>
    </source>
</evidence>
<dbReference type="AlphaFoldDB" id="S3HAL0"/>
<protein>
    <submittedName>
        <fullName evidence="1">Uncharacterized protein</fullName>
    </submittedName>
</protein>